<evidence type="ECO:0000313" key="2">
    <source>
        <dbReference type="EMBL" id="EIM72149.1"/>
    </source>
</evidence>
<evidence type="ECO:0000313" key="3">
    <source>
        <dbReference type="Proteomes" id="UP000005551"/>
    </source>
</evidence>
<dbReference type="Proteomes" id="UP000005551">
    <property type="component" value="Unassembled WGS sequence"/>
</dbReference>
<keyword evidence="3" id="KW-1185">Reference proteome</keyword>
<gene>
    <name evidence="2" type="ORF">A3SI_20012</name>
</gene>
<dbReference type="Gene3D" id="2.180.10.10">
    <property type="entry name" value="RHS repeat-associated core"/>
    <property type="match status" value="1"/>
</dbReference>
<organism evidence="2 3">
    <name type="scientific">Nitritalea halalkaliphila LW7</name>
    <dbReference type="NCBI Taxonomy" id="1189621"/>
    <lineage>
        <taxon>Bacteria</taxon>
        <taxon>Pseudomonadati</taxon>
        <taxon>Bacteroidota</taxon>
        <taxon>Cytophagia</taxon>
        <taxon>Cytophagales</taxon>
        <taxon>Cyclobacteriaceae</taxon>
        <taxon>Nitritalea</taxon>
    </lineage>
</organism>
<dbReference type="InterPro" id="IPR050708">
    <property type="entry name" value="T6SS_VgrG/RHS"/>
</dbReference>
<keyword evidence="1" id="KW-0175">Coiled coil</keyword>
<feature type="coiled-coil region" evidence="1">
    <location>
        <begin position="182"/>
        <end position="248"/>
    </location>
</feature>
<protein>
    <submittedName>
        <fullName evidence="2">RHS repeat-associated core domain-containing protein</fullName>
    </submittedName>
</protein>
<proteinExistence type="predicted"/>
<dbReference type="NCBIfam" id="TIGR03696">
    <property type="entry name" value="Rhs_assc_core"/>
    <property type="match status" value="1"/>
</dbReference>
<dbReference type="OrthoDB" id="667524at2"/>
<accession>I5BRE7</accession>
<name>I5BRE7_9BACT</name>
<dbReference type="STRING" id="1189621.A3SI_20012"/>
<sequence>MGCLKLIYRQEEPRRLKVSWNRNDTENPCTGVENYLYNGKELLDDLNLNLYDFGARMYDPAIGRWGVVDPLAENGHHLSPYNYAFNNPLLFIDPDGMWPYTINDVLSLHGQPTKEELTGLSERQVQKSILTGFANILMTGRSVIDVTASLIGVSSDVSNILNFDKPNRSKLPSYQKILEGINKDLSSRISELDSKLVELSLELNEMEDRTTQNYKEKEQQFDILNDRRQDLHDQIRAVRQELDWVKDETKKPIIDR</sequence>
<dbReference type="EMBL" id="AJYA01000099">
    <property type="protein sequence ID" value="EIM72149.1"/>
    <property type="molecule type" value="Genomic_DNA"/>
</dbReference>
<comment type="caution">
    <text evidence="2">The sequence shown here is derived from an EMBL/GenBank/DDBJ whole genome shotgun (WGS) entry which is preliminary data.</text>
</comment>
<dbReference type="PATRIC" id="fig|1189621.3.peg.4154"/>
<dbReference type="InterPro" id="IPR022385">
    <property type="entry name" value="Rhs_assc_core"/>
</dbReference>
<dbReference type="AlphaFoldDB" id="I5BRE7"/>
<evidence type="ECO:0000256" key="1">
    <source>
        <dbReference type="SAM" id="Coils"/>
    </source>
</evidence>
<dbReference type="PANTHER" id="PTHR32305">
    <property type="match status" value="1"/>
</dbReference>
<reference evidence="2" key="1">
    <citation type="submission" date="2012-05" db="EMBL/GenBank/DDBJ databases">
        <title>Genome sequence of Nitritalea halalkaliphila LW7.</title>
        <authorList>
            <person name="Jangir P.K."/>
            <person name="Singh A."/>
            <person name="Shivaji S."/>
            <person name="Sharma R."/>
        </authorList>
    </citation>
    <scope>NUCLEOTIDE SEQUENCE [LARGE SCALE GENOMIC DNA]</scope>
    <source>
        <strain evidence="2">LW7</strain>
    </source>
</reference>
<dbReference type="PANTHER" id="PTHR32305:SF15">
    <property type="entry name" value="PROTEIN RHSA-RELATED"/>
    <property type="match status" value="1"/>
</dbReference>